<feature type="region of interest" description="Disordered" evidence="10">
    <location>
        <begin position="46"/>
        <end position="75"/>
    </location>
</feature>
<dbReference type="InterPro" id="IPR003369">
    <property type="entry name" value="TatA/B/E"/>
</dbReference>
<dbReference type="HAMAP" id="MF_00236">
    <property type="entry name" value="TatA_E"/>
    <property type="match status" value="1"/>
</dbReference>
<reference evidence="12" key="1">
    <citation type="journal article" date="2015" name="Genome Announc.">
        <title>Draft Genome Sequence of an Anaerobic Ammonium-Oxidizing Bacterium, "Candidatus Brocadia sinica".</title>
        <authorList>
            <person name="Oshiki M."/>
            <person name="Shinyako-Hata K."/>
            <person name="Satoh H."/>
            <person name="Okabe S."/>
        </authorList>
    </citation>
    <scope>NUCLEOTIDE SEQUENCE [LARGE SCALE GENOMIC DNA]</scope>
    <source>
        <strain evidence="12">JPN1</strain>
    </source>
</reference>
<keyword evidence="5 9" id="KW-0653">Protein transport</keyword>
<comment type="subunit">
    <text evidence="9">Forms a complex with TatC.</text>
</comment>
<evidence type="ECO:0000313" key="11">
    <source>
        <dbReference type="EMBL" id="GAN32133.1"/>
    </source>
</evidence>
<keyword evidence="4 9" id="KW-0812">Transmembrane</keyword>
<comment type="function">
    <text evidence="9">Part of the twin-arginine translocation (Tat) system that transports large folded proteins containing a characteristic twin-arginine motif in their signal peptide across membranes. TatA could form the protein-conducting channel of the Tat system.</text>
</comment>
<evidence type="ECO:0000256" key="4">
    <source>
        <dbReference type="ARBA" id="ARBA00022692"/>
    </source>
</evidence>
<evidence type="ECO:0000256" key="8">
    <source>
        <dbReference type="ARBA" id="ARBA00023136"/>
    </source>
</evidence>
<dbReference type="Proteomes" id="UP000032309">
    <property type="component" value="Unassembled WGS sequence"/>
</dbReference>
<keyword evidence="6 9" id="KW-1133">Transmembrane helix</keyword>
<keyword evidence="3 9" id="KW-1003">Cell membrane</keyword>
<sequence length="75" mass="8410">MNMFSMPGGWEWLIILIVALLIFGKRLPEVMKSLGRGIVEFKKGVKGVEEDVEESSSKPAKKIESEKDATKQESK</sequence>
<dbReference type="NCBIfam" id="TIGR01411">
    <property type="entry name" value="tatAE"/>
    <property type="match status" value="1"/>
</dbReference>
<keyword evidence="8 9" id="KW-0472">Membrane</keyword>
<dbReference type="Gene3D" id="1.20.5.3310">
    <property type="match status" value="1"/>
</dbReference>
<gene>
    <name evidence="9" type="primary">tatA</name>
    <name evidence="11" type="ORF">BROSI_A0643</name>
</gene>
<evidence type="ECO:0000256" key="9">
    <source>
        <dbReference type="HAMAP-Rule" id="MF_00236"/>
    </source>
</evidence>
<dbReference type="EMBL" id="BAFN01000001">
    <property type="protein sequence ID" value="GAN32133.1"/>
    <property type="molecule type" value="Genomic_DNA"/>
</dbReference>
<keyword evidence="2 9" id="KW-0813">Transport</keyword>
<evidence type="ECO:0000256" key="10">
    <source>
        <dbReference type="SAM" id="MobiDB-lite"/>
    </source>
</evidence>
<keyword evidence="7 9" id="KW-0811">Translocation</keyword>
<organism evidence="11 12">
    <name type="scientific">Candidatus Brocadia sinica JPN1</name>
    <dbReference type="NCBI Taxonomy" id="1197129"/>
    <lineage>
        <taxon>Bacteria</taxon>
        <taxon>Pseudomonadati</taxon>
        <taxon>Planctomycetota</taxon>
        <taxon>Candidatus Brocadiia</taxon>
        <taxon>Candidatus Brocadiales</taxon>
        <taxon>Candidatus Brocadiaceae</taxon>
        <taxon>Candidatus Brocadia</taxon>
    </lineage>
</organism>
<evidence type="ECO:0000256" key="2">
    <source>
        <dbReference type="ARBA" id="ARBA00022448"/>
    </source>
</evidence>
<proteinExistence type="inferred from homology"/>
<dbReference type="PANTHER" id="PTHR42982:SF1">
    <property type="entry name" value="SEC-INDEPENDENT PROTEIN TRANSLOCASE PROTEIN TATA"/>
    <property type="match status" value="1"/>
</dbReference>
<evidence type="ECO:0000256" key="5">
    <source>
        <dbReference type="ARBA" id="ARBA00022927"/>
    </source>
</evidence>
<protein>
    <recommendedName>
        <fullName evidence="9">Sec-independent protein translocase protein TatA</fullName>
    </recommendedName>
</protein>
<comment type="similarity">
    <text evidence="9">Belongs to the TatA/E family.</text>
</comment>
<comment type="subcellular location">
    <subcellularLocation>
        <location evidence="1 9">Cell membrane</location>
        <topology evidence="1 9">Single-pass membrane protein</topology>
    </subcellularLocation>
</comment>
<evidence type="ECO:0000256" key="6">
    <source>
        <dbReference type="ARBA" id="ARBA00022989"/>
    </source>
</evidence>
<evidence type="ECO:0000256" key="7">
    <source>
        <dbReference type="ARBA" id="ARBA00023010"/>
    </source>
</evidence>
<name>A0ABQ0JTT1_9BACT</name>
<evidence type="ECO:0000256" key="1">
    <source>
        <dbReference type="ARBA" id="ARBA00004162"/>
    </source>
</evidence>
<evidence type="ECO:0000256" key="3">
    <source>
        <dbReference type="ARBA" id="ARBA00022475"/>
    </source>
</evidence>
<feature type="compositionally biased region" description="Basic and acidic residues" evidence="10">
    <location>
        <begin position="61"/>
        <end position="75"/>
    </location>
</feature>
<evidence type="ECO:0000313" key="12">
    <source>
        <dbReference type="Proteomes" id="UP000032309"/>
    </source>
</evidence>
<keyword evidence="12" id="KW-1185">Reference proteome</keyword>
<dbReference type="Pfam" id="PF02416">
    <property type="entry name" value="TatA_B_E"/>
    <property type="match status" value="1"/>
</dbReference>
<accession>A0ABQ0JTT1</accession>
<comment type="caution">
    <text evidence="11">The sequence shown here is derived from an EMBL/GenBank/DDBJ whole genome shotgun (WGS) entry which is preliminary data.</text>
</comment>
<dbReference type="PANTHER" id="PTHR42982">
    <property type="entry name" value="SEC-INDEPENDENT PROTEIN TRANSLOCASE PROTEIN TATA"/>
    <property type="match status" value="1"/>
</dbReference>
<dbReference type="InterPro" id="IPR006312">
    <property type="entry name" value="TatA/E"/>
</dbReference>